<dbReference type="EnsemblProtists" id="EOD16637">
    <property type="protein sequence ID" value="EOD16637"/>
    <property type="gene ID" value="EMIHUDRAFT_244872"/>
</dbReference>
<dbReference type="SUPFAM" id="SSF51735">
    <property type="entry name" value="NAD(P)-binding Rossmann-fold domains"/>
    <property type="match status" value="1"/>
</dbReference>
<dbReference type="GeneID" id="17262785"/>
<comment type="similarity">
    <text evidence="1">Belongs to the short-chain dehydrogenases/reductases (SDR) family.</text>
</comment>
<dbReference type="eggNOG" id="KOG0417">
    <property type="taxonomic scope" value="Eukaryota"/>
</dbReference>
<keyword evidence="3 6" id="KW-0833">Ubl conjugation pathway</keyword>
<dbReference type="PANTHER" id="PTHR43008:SF4">
    <property type="entry name" value="CHAIN DEHYDROGENASE, PUTATIVE (AFU_ORTHOLOGUE AFUA_4G08710)-RELATED"/>
    <property type="match status" value="1"/>
</dbReference>
<evidence type="ECO:0000313" key="8">
    <source>
        <dbReference type="EnsemblProtists" id="EOD16637"/>
    </source>
</evidence>
<dbReference type="InterPro" id="IPR002347">
    <property type="entry name" value="SDR_fam"/>
</dbReference>
<dbReference type="Pfam" id="PF00106">
    <property type="entry name" value="adh_short"/>
    <property type="match status" value="1"/>
</dbReference>
<keyword evidence="6" id="KW-0547">Nucleotide-binding</keyword>
<evidence type="ECO:0000256" key="3">
    <source>
        <dbReference type="ARBA" id="ARBA00022786"/>
    </source>
</evidence>
<feature type="active site" description="Glycyl thioester intermediate" evidence="5">
    <location>
        <position position="177"/>
    </location>
</feature>
<accession>A0A0D3IZF2</accession>
<dbReference type="InterPro" id="IPR000608">
    <property type="entry name" value="UBC"/>
</dbReference>
<keyword evidence="6" id="KW-0067">ATP-binding</keyword>
<dbReference type="Proteomes" id="UP000013827">
    <property type="component" value="Unassembled WGS sequence"/>
</dbReference>
<dbReference type="GO" id="GO:0016740">
    <property type="term" value="F:transferase activity"/>
    <property type="evidence" value="ECO:0007669"/>
    <property type="project" value="UniProtKB-KW"/>
</dbReference>
<dbReference type="RefSeq" id="XP_005769066.1">
    <property type="nucleotide sequence ID" value="XM_005769009.1"/>
</dbReference>
<dbReference type="Gene3D" id="3.40.50.720">
    <property type="entry name" value="NAD(P)-binding Rossmann-like Domain"/>
    <property type="match status" value="1"/>
</dbReference>
<dbReference type="PANTHER" id="PTHR43008">
    <property type="entry name" value="BENZIL REDUCTASE"/>
    <property type="match status" value="1"/>
</dbReference>
<dbReference type="InterPro" id="IPR036291">
    <property type="entry name" value="NAD(P)-bd_dom_sf"/>
</dbReference>
<dbReference type="PRINTS" id="PR00081">
    <property type="entry name" value="GDHRDH"/>
</dbReference>
<evidence type="ECO:0000256" key="1">
    <source>
        <dbReference type="ARBA" id="ARBA00006484"/>
    </source>
</evidence>
<keyword evidence="2" id="KW-0808">Transferase</keyword>
<dbReference type="Gene3D" id="3.10.110.10">
    <property type="entry name" value="Ubiquitin Conjugating Enzyme"/>
    <property type="match status" value="2"/>
</dbReference>
<reference evidence="9" key="1">
    <citation type="journal article" date="2013" name="Nature">
        <title>Pan genome of the phytoplankton Emiliania underpins its global distribution.</title>
        <authorList>
            <person name="Read B.A."/>
            <person name="Kegel J."/>
            <person name="Klute M.J."/>
            <person name="Kuo A."/>
            <person name="Lefebvre S.C."/>
            <person name="Maumus F."/>
            <person name="Mayer C."/>
            <person name="Miller J."/>
            <person name="Monier A."/>
            <person name="Salamov A."/>
            <person name="Young J."/>
            <person name="Aguilar M."/>
            <person name="Claverie J.M."/>
            <person name="Frickenhaus S."/>
            <person name="Gonzalez K."/>
            <person name="Herman E.K."/>
            <person name="Lin Y.C."/>
            <person name="Napier J."/>
            <person name="Ogata H."/>
            <person name="Sarno A.F."/>
            <person name="Shmutz J."/>
            <person name="Schroeder D."/>
            <person name="de Vargas C."/>
            <person name="Verret F."/>
            <person name="von Dassow P."/>
            <person name="Valentin K."/>
            <person name="Van de Peer Y."/>
            <person name="Wheeler G."/>
            <person name="Dacks J.B."/>
            <person name="Delwiche C.F."/>
            <person name="Dyhrman S.T."/>
            <person name="Glockner G."/>
            <person name="John U."/>
            <person name="Richards T."/>
            <person name="Worden A.Z."/>
            <person name="Zhang X."/>
            <person name="Grigoriev I.V."/>
            <person name="Allen A.E."/>
            <person name="Bidle K."/>
            <person name="Borodovsky M."/>
            <person name="Bowler C."/>
            <person name="Brownlee C."/>
            <person name="Cock J.M."/>
            <person name="Elias M."/>
            <person name="Gladyshev V.N."/>
            <person name="Groth M."/>
            <person name="Guda C."/>
            <person name="Hadaegh A."/>
            <person name="Iglesias-Rodriguez M.D."/>
            <person name="Jenkins J."/>
            <person name="Jones B.M."/>
            <person name="Lawson T."/>
            <person name="Leese F."/>
            <person name="Lindquist E."/>
            <person name="Lobanov A."/>
            <person name="Lomsadze A."/>
            <person name="Malik S.B."/>
            <person name="Marsh M.E."/>
            <person name="Mackinder L."/>
            <person name="Mock T."/>
            <person name="Mueller-Roeber B."/>
            <person name="Pagarete A."/>
            <person name="Parker M."/>
            <person name="Probert I."/>
            <person name="Quesneville H."/>
            <person name="Raines C."/>
            <person name="Rensing S.A."/>
            <person name="Riano-Pachon D.M."/>
            <person name="Richier S."/>
            <person name="Rokitta S."/>
            <person name="Shiraiwa Y."/>
            <person name="Soanes D.M."/>
            <person name="van der Giezen M."/>
            <person name="Wahlund T.M."/>
            <person name="Williams B."/>
            <person name="Wilson W."/>
            <person name="Wolfe G."/>
            <person name="Wurch L.L."/>
        </authorList>
    </citation>
    <scope>NUCLEOTIDE SEQUENCE</scope>
</reference>
<evidence type="ECO:0000256" key="2">
    <source>
        <dbReference type="ARBA" id="ARBA00022679"/>
    </source>
</evidence>
<dbReference type="STRING" id="2903.R1C3B9"/>
<dbReference type="HOGENOM" id="CLU_1698809_0_0_1"/>
<dbReference type="GO" id="GO:0005524">
    <property type="term" value="F:ATP binding"/>
    <property type="evidence" value="ECO:0007669"/>
    <property type="project" value="UniProtKB-UniRule"/>
</dbReference>
<dbReference type="KEGG" id="ehx:EMIHUDRAFT_244872"/>
<dbReference type="InterPro" id="IPR016135">
    <property type="entry name" value="UBQ-conjugating_enzyme/RWD"/>
</dbReference>
<dbReference type="GO" id="GO:0050664">
    <property type="term" value="F:oxidoreductase activity, acting on NAD(P)H, oxygen as acceptor"/>
    <property type="evidence" value="ECO:0007669"/>
    <property type="project" value="TreeGrafter"/>
</dbReference>
<dbReference type="Pfam" id="PF00179">
    <property type="entry name" value="UQ_con"/>
    <property type="match status" value="1"/>
</dbReference>
<evidence type="ECO:0000256" key="5">
    <source>
        <dbReference type="PROSITE-ProRule" id="PRU10133"/>
    </source>
</evidence>
<feature type="domain" description="UBC core" evidence="7">
    <location>
        <begin position="121"/>
        <end position="182"/>
    </location>
</feature>
<organism evidence="8 9">
    <name type="scientific">Emiliania huxleyi (strain CCMP1516)</name>
    <dbReference type="NCBI Taxonomy" id="280463"/>
    <lineage>
        <taxon>Eukaryota</taxon>
        <taxon>Haptista</taxon>
        <taxon>Haptophyta</taxon>
        <taxon>Prymnesiophyceae</taxon>
        <taxon>Isochrysidales</taxon>
        <taxon>Noelaerhabdaceae</taxon>
        <taxon>Emiliania</taxon>
    </lineage>
</organism>
<proteinExistence type="inferred from homology"/>
<keyword evidence="9" id="KW-1185">Reference proteome</keyword>
<evidence type="ECO:0000256" key="4">
    <source>
        <dbReference type="ARBA" id="ARBA00023002"/>
    </source>
</evidence>
<protein>
    <recommendedName>
        <fullName evidence="7">UBC core domain-containing protein</fullName>
    </recommendedName>
</protein>
<keyword evidence="4" id="KW-0560">Oxidoreductase</keyword>
<sequence>MLAKARPRAAIVTGGTRGVGRGICEALAASGFDLLMTYNTDATLAEKAAAELRSEYGCSAEHIGGDISLESTRDAIFAHYDKTFAGSHALGAVVHNAGQYVGVTASKCEYRGPIPLGSFTSPGISATPYSDNLRYFSVIIQGPAGSPYEGGIFRWGHAVRFLTKMYHPNIDKIGRICLDILKGK</sequence>
<evidence type="ECO:0000259" key="7">
    <source>
        <dbReference type="Pfam" id="PF00179"/>
    </source>
</evidence>
<dbReference type="InterPro" id="IPR023313">
    <property type="entry name" value="UBQ-conjugating_AS"/>
</dbReference>
<dbReference type="PROSITE" id="PS00183">
    <property type="entry name" value="UBC_1"/>
    <property type="match status" value="1"/>
</dbReference>
<comment type="similarity">
    <text evidence="6">Belongs to the ubiquitin-conjugating enzyme family.</text>
</comment>
<name>A0A0D3IZF2_EMIH1</name>
<evidence type="ECO:0000313" key="9">
    <source>
        <dbReference type="Proteomes" id="UP000013827"/>
    </source>
</evidence>
<reference evidence="8" key="2">
    <citation type="submission" date="2024-10" db="UniProtKB">
        <authorList>
            <consortium name="EnsemblProtists"/>
        </authorList>
    </citation>
    <scope>IDENTIFICATION</scope>
</reference>
<dbReference type="AlphaFoldDB" id="A0A0D3IZF2"/>
<dbReference type="GO" id="GO:0016616">
    <property type="term" value="F:oxidoreductase activity, acting on the CH-OH group of donors, NAD or NADP as acceptor"/>
    <property type="evidence" value="ECO:0007669"/>
    <property type="project" value="UniProtKB-ARBA"/>
</dbReference>
<evidence type="ECO:0000256" key="6">
    <source>
        <dbReference type="RuleBase" id="RU362109"/>
    </source>
</evidence>
<dbReference type="PaxDb" id="2903-EOD16637"/>
<dbReference type="SUPFAM" id="SSF54495">
    <property type="entry name" value="UBC-like"/>
    <property type="match status" value="1"/>
</dbReference>